<feature type="chain" id="PRO_5016778749" evidence="2">
    <location>
        <begin position="28"/>
        <end position="376"/>
    </location>
</feature>
<dbReference type="InterPro" id="IPR058637">
    <property type="entry name" value="YknX-like_C"/>
</dbReference>
<organism evidence="6 7">
    <name type="scientific">Mucilaginibacter conchicola</name>
    <dbReference type="NCBI Taxonomy" id="2303333"/>
    <lineage>
        <taxon>Bacteria</taxon>
        <taxon>Pseudomonadati</taxon>
        <taxon>Bacteroidota</taxon>
        <taxon>Sphingobacteriia</taxon>
        <taxon>Sphingobacteriales</taxon>
        <taxon>Sphingobacteriaceae</taxon>
        <taxon>Mucilaginibacter</taxon>
    </lineage>
</organism>
<dbReference type="InterPro" id="IPR006143">
    <property type="entry name" value="RND_pump_MFP"/>
</dbReference>
<dbReference type="EMBL" id="QWDC01000002">
    <property type="protein sequence ID" value="RFZ93036.1"/>
    <property type="molecule type" value="Genomic_DNA"/>
</dbReference>
<dbReference type="InterPro" id="IPR058792">
    <property type="entry name" value="Beta-barrel_RND_2"/>
</dbReference>
<dbReference type="Gene3D" id="2.40.30.170">
    <property type="match status" value="1"/>
</dbReference>
<dbReference type="Pfam" id="PF25989">
    <property type="entry name" value="YknX_C"/>
    <property type="match status" value="1"/>
</dbReference>
<dbReference type="Gene3D" id="2.40.420.20">
    <property type="match status" value="1"/>
</dbReference>
<dbReference type="PANTHER" id="PTHR30469">
    <property type="entry name" value="MULTIDRUG RESISTANCE PROTEIN MDTA"/>
    <property type="match status" value="1"/>
</dbReference>
<gene>
    <name evidence="6" type="ORF">D0C36_12745</name>
</gene>
<dbReference type="PROSITE" id="PS51257">
    <property type="entry name" value="PROKAR_LIPOPROTEIN"/>
    <property type="match status" value="1"/>
</dbReference>
<protein>
    <submittedName>
        <fullName evidence="6">Efflux RND transporter periplasmic adaptor subunit</fullName>
    </submittedName>
</protein>
<dbReference type="GO" id="GO:1990281">
    <property type="term" value="C:efflux pump complex"/>
    <property type="evidence" value="ECO:0007669"/>
    <property type="project" value="TreeGrafter"/>
</dbReference>
<accession>A0A372NUZ8</accession>
<evidence type="ECO:0000256" key="2">
    <source>
        <dbReference type="SAM" id="SignalP"/>
    </source>
</evidence>
<feature type="signal peptide" evidence="2">
    <location>
        <begin position="1"/>
        <end position="27"/>
    </location>
</feature>
<feature type="domain" description="YknX-like C-terminal permuted SH3-like" evidence="5">
    <location>
        <begin position="310"/>
        <end position="376"/>
    </location>
</feature>
<proteinExistence type="inferred from homology"/>
<comment type="similarity">
    <text evidence="1">Belongs to the membrane fusion protein (MFP) (TC 8.A.1) family.</text>
</comment>
<dbReference type="Pfam" id="PF25954">
    <property type="entry name" value="Beta-barrel_RND_2"/>
    <property type="match status" value="1"/>
</dbReference>
<evidence type="ECO:0000313" key="7">
    <source>
        <dbReference type="Proteomes" id="UP000264217"/>
    </source>
</evidence>
<sequence>MKPKSNLKNLNTMKYKIIMIAAVAALAAGCGGAQKPVDITKAEGKETAKDASKFETGTVVEKALSSYVRLPGQLKPFNEVNIFAKINSFVKQIYVDRGSVVHKGQLMAVLEAPEMVSQLQAANARLLQAQESAGASREKYRRLKEAAKEAGAVSPLDLDNALAKMKADEAVAQSERSNVTSMKDVQDYLNIRAPFDGTIVQRNVSAGALVGPGKSGDQPMLVLQDNQKLRLEVMIPENYVDKVDLKQQVSFVFNAIPGKQNSAYISRSADALGTMRSEAIEIDVINKSGALKPGMYSEVKIPLRSGAKSLLVPSSAIVQSTERQYVVRVKDGKAVFSDIKEGISTGDSTEVFGNVKAGEKVVLHAGDELKEGTDIK</sequence>
<evidence type="ECO:0000256" key="1">
    <source>
        <dbReference type="ARBA" id="ARBA00009477"/>
    </source>
</evidence>
<dbReference type="Pfam" id="PF25973">
    <property type="entry name" value="BSH_CzcB"/>
    <property type="match status" value="1"/>
</dbReference>
<dbReference type="PANTHER" id="PTHR30469:SF37">
    <property type="entry name" value="RAGD PROTEIN"/>
    <property type="match status" value="1"/>
</dbReference>
<reference evidence="6 7" key="1">
    <citation type="submission" date="2018-08" db="EMBL/GenBank/DDBJ databases">
        <title>Mucilaginibacter sp. MYSH2.</title>
        <authorList>
            <person name="Seo T."/>
        </authorList>
    </citation>
    <scope>NUCLEOTIDE SEQUENCE [LARGE SCALE GENOMIC DNA]</scope>
    <source>
        <strain evidence="6 7">MYSH2</strain>
    </source>
</reference>
<dbReference type="Proteomes" id="UP000264217">
    <property type="component" value="Unassembled WGS sequence"/>
</dbReference>
<feature type="domain" description="CzcB-like barrel-sandwich hybrid" evidence="4">
    <location>
        <begin position="80"/>
        <end position="211"/>
    </location>
</feature>
<dbReference type="NCBIfam" id="TIGR01730">
    <property type="entry name" value="RND_mfp"/>
    <property type="match status" value="1"/>
</dbReference>
<name>A0A372NUZ8_9SPHI</name>
<dbReference type="Gene3D" id="1.10.287.470">
    <property type="entry name" value="Helix hairpin bin"/>
    <property type="match status" value="1"/>
</dbReference>
<comment type="caution">
    <text evidence="6">The sequence shown here is derived from an EMBL/GenBank/DDBJ whole genome shotgun (WGS) entry which is preliminary data.</text>
</comment>
<dbReference type="GO" id="GO:0015562">
    <property type="term" value="F:efflux transmembrane transporter activity"/>
    <property type="evidence" value="ECO:0007669"/>
    <property type="project" value="TreeGrafter"/>
</dbReference>
<dbReference type="SUPFAM" id="SSF111369">
    <property type="entry name" value="HlyD-like secretion proteins"/>
    <property type="match status" value="1"/>
</dbReference>
<evidence type="ECO:0000259" key="3">
    <source>
        <dbReference type="Pfam" id="PF25954"/>
    </source>
</evidence>
<keyword evidence="2" id="KW-0732">Signal</keyword>
<dbReference type="InterPro" id="IPR058647">
    <property type="entry name" value="BSH_CzcB-like"/>
</dbReference>
<evidence type="ECO:0000259" key="4">
    <source>
        <dbReference type="Pfam" id="PF25973"/>
    </source>
</evidence>
<evidence type="ECO:0000313" key="6">
    <source>
        <dbReference type="EMBL" id="RFZ93036.1"/>
    </source>
</evidence>
<dbReference type="OrthoDB" id="9806939at2"/>
<dbReference type="Gene3D" id="2.40.50.100">
    <property type="match status" value="1"/>
</dbReference>
<evidence type="ECO:0000259" key="5">
    <source>
        <dbReference type="Pfam" id="PF25989"/>
    </source>
</evidence>
<dbReference type="AlphaFoldDB" id="A0A372NUZ8"/>
<feature type="domain" description="CusB-like beta-barrel" evidence="3">
    <location>
        <begin position="231"/>
        <end position="301"/>
    </location>
</feature>
<keyword evidence="7" id="KW-1185">Reference proteome</keyword>